<dbReference type="CDD" id="cd09917">
    <property type="entry name" value="F-box_SF"/>
    <property type="match status" value="1"/>
</dbReference>
<dbReference type="AlphaFoldDB" id="A0A084GBL2"/>
<dbReference type="InterPro" id="IPR001810">
    <property type="entry name" value="F-box_dom"/>
</dbReference>
<dbReference type="PROSITE" id="PS50181">
    <property type="entry name" value="FBOX"/>
    <property type="match status" value="1"/>
</dbReference>
<accession>A0A084GBL2</accession>
<evidence type="ECO:0000256" key="1">
    <source>
        <dbReference type="SAM" id="MobiDB-lite"/>
    </source>
</evidence>
<gene>
    <name evidence="3" type="ORF">SAPIO_CDS2814</name>
</gene>
<organism evidence="3 4">
    <name type="scientific">Pseudallescheria apiosperma</name>
    <name type="common">Scedosporium apiospermum</name>
    <dbReference type="NCBI Taxonomy" id="563466"/>
    <lineage>
        <taxon>Eukaryota</taxon>
        <taxon>Fungi</taxon>
        <taxon>Dikarya</taxon>
        <taxon>Ascomycota</taxon>
        <taxon>Pezizomycotina</taxon>
        <taxon>Sordariomycetes</taxon>
        <taxon>Hypocreomycetidae</taxon>
        <taxon>Microascales</taxon>
        <taxon>Microascaceae</taxon>
        <taxon>Scedosporium</taxon>
    </lineage>
</organism>
<evidence type="ECO:0000259" key="2">
    <source>
        <dbReference type="PROSITE" id="PS50181"/>
    </source>
</evidence>
<dbReference type="Proteomes" id="UP000028545">
    <property type="component" value="Unassembled WGS sequence"/>
</dbReference>
<sequence>MSSASLEDLPTEVRLDICQYLDVKSVFNLTQVNRSFNIMIKSNRAGILLPILQRDFSPLDELVQVLTASEEDLEVRGHTYQPRRVIFQRRQSHCRTILAHGGFQHADKPEQDSNGFQRIGKKAARPNTGHHAPLQTVVLHAGDLDRLLQYCLVVRQWEEIFPHLRWIKQPAYCRFLDDHEQHKFRRALYRWWLYTFYFHGDFRRPRDAQPSAFVDDIRVCQMRMYSTAELLELLDLLTAVFHLVQHYICPKLEQNLVEGYGTSQVSDAEVRWNDPSRLGRIIRTYAKLDPKELVLYFESIYSYSKKRLISDVHLRHPGFVDDQESLQASIRAVLEERSWLEKLPVPTDTVGGIVDFEDERDDEVERLRSDSSADGSLPEPATYIRSYSTFNPRGDDGSGNDAWSYPTQSGPSNRLALAEGVH</sequence>
<feature type="region of interest" description="Disordered" evidence="1">
    <location>
        <begin position="388"/>
        <end position="422"/>
    </location>
</feature>
<dbReference type="GeneID" id="27721886"/>
<dbReference type="RefSeq" id="XP_016644523.1">
    <property type="nucleotide sequence ID" value="XM_016785741.1"/>
</dbReference>
<dbReference type="Gene3D" id="1.20.1280.50">
    <property type="match status" value="1"/>
</dbReference>
<name>A0A084GBL2_PSEDA</name>
<dbReference type="InterPro" id="IPR036047">
    <property type="entry name" value="F-box-like_dom_sf"/>
</dbReference>
<reference evidence="3 4" key="1">
    <citation type="journal article" date="2014" name="Genome Announc.">
        <title>Draft genome sequence of the pathogenic fungus Scedosporium apiospermum.</title>
        <authorList>
            <person name="Vandeputte P."/>
            <person name="Ghamrawi S."/>
            <person name="Rechenmann M."/>
            <person name="Iltis A."/>
            <person name="Giraud S."/>
            <person name="Fleury M."/>
            <person name="Thornton C."/>
            <person name="Delhaes L."/>
            <person name="Meyer W."/>
            <person name="Papon N."/>
            <person name="Bouchara J.P."/>
        </authorList>
    </citation>
    <scope>NUCLEOTIDE SEQUENCE [LARGE SCALE GENOMIC DNA]</scope>
    <source>
        <strain evidence="3 4">IHEM 14462</strain>
    </source>
</reference>
<evidence type="ECO:0000313" key="4">
    <source>
        <dbReference type="Proteomes" id="UP000028545"/>
    </source>
</evidence>
<dbReference type="KEGG" id="sapo:SAPIO_CDS2814"/>
<evidence type="ECO:0000313" key="3">
    <source>
        <dbReference type="EMBL" id="KEZ44724.1"/>
    </source>
</evidence>
<feature type="domain" description="F-box" evidence="2">
    <location>
        <begin position="3"/>
        <end position="49"/>
    </location>
</feature>
<keyword evidence="4" id="KW-1185">Reference proteome</keyword>
<dbReference type="Pfam" id="PF12937">
    <property type="entry name" value="F-box-like"/>
    <property type="match status" value="1"/>
</dbReference>
<dbReference type="EMBL" id="JOWA01000087">
    <property type="protein sequence ID" value="KEZ44724.1"/>
    <property type="molecule type" value="Genomic_DNA"/>
</dbReference>
<dbReference type="SMART" id="SM00256">
    <property type="entry name" value="FBOX"/>
    <property type="match status" value="1"/>
</dbReference>
<dbReference type="OMA" id="LYRWWLY"/>
<comment type="caution">
    <text evidence="3">The sequence shown here is derived from an EMBL/GenBank/DDBJ whole genome shotgun (WGS) entry which is preliminary data.</text>
</comment>
<protein>
    <submittedName>
        <fullName evidence="3">F-box domain protein</fullName>
    </submittedName>
</protein>
<dbReference type="OrthoDB" id="1638493at2759"/>
<dbReference type="HOGENOM" id="CLU_046874_0_0_1"/>
<proteinExistence type="predicted"/>
<dbReference type="VEuPathDB" id="FungiDB:SAPIO_CDS2814"/>
<dbReference type="SUPFAM" id="SSF81383">
    <property type="entry name" value="F-box domain"/>
    <property type="match status" value="1"/>
</dbReference>